<evidence type="ECO:0000313" key="3">
    <source>
        <dbReference type="EMBL" id="AUD02288.1"/>
    </source>
</evidence>
<reference evidence="3 4" key="1">
    <citation type="submission" date="2017-11" db="EMBL/GenBank/DDBJ databases">
        <title>Taxonomic description and genome sequences of Spirosoma HA7 sp. nov., isolated from pollen microhabitat of Corylus avellana.</title>
        <authorList>
            <person name="Ambika Manirajan B."/>
            <person name="Suarez C."/>
            <person name="Ratering S."/>
            <person name="Geissler-Plaum R."/>
            <person name="Cardinale M."/>
            <person name="Sylvia S."/>
        </authorList>
    </citation>
    <scope>NUCLEOTIDE SEQUENCE [LARGE SCALE GENOMIC DNA]</scope>
    <source>
        <strain evidence="3 4">HA7</strain>
    </source>
</reference>
<organism evidence="3 4">
    <name type="scientific">Spirosoma pollinicola</name>
    <dbReference type="NCBI Taxonomy" id="2057025"/>
    <lineage>
        <taxon>Bacteria</taxon>
        <taxon>Pseudomonadati</taxon>
        <taxon>Bacteroidota</taxon>
        <taxon>Cytophagia</taxon>
        <taxon>Cytophagales</taxon>
        <taxon>Cytophagaceae</taxon>
        <taxon>Spirosoma</taxon>
    </lineage>
</organism>
<dbReference type="PROSITE" id="PS51352">
    <property type="entry name" value="THIOREDOXIN_2"/>
    <property type="match status" value="1"/>
</dbReference>
<dbReference type="EMBL" id="CP025096">
    <property type="protein sequence ID" value="AUD02288.1"/>
    <property type="molecule type" value="Genomic_DNA"/>
</dbReference>
<dbReference type="GO" id="GO:0016491">
    <property type="term" value="F:oxidoreductase activity"/>
    <property type="evidence" value="ECO:0007669"/>
    <property type="project" value="InterPro"/>
</dbReference>
<evidence type="ECO:0000313" key="4">
    <source>
        <dbReference type="Proteomes" id="UP000232883"/>
    </source>
</evidence>
<dbReference type="InterPro" id="IPR013766">
    <property type="entry name" value="Thioredoxin_domain"/>
</dbReference>
<dbReference type="Proteomes" id="UP000232883">
    <property type="component" value="Chromosome"/>
</dbReference>
<feature type="signal peptide" evidence="1">
    <location>
        <begin position="1"/>
        <end position="21"/>
    </location>
</feature>
<dbReference type="Pfam" id="PF00578">
    <property type="entry name" value="AhpC-TSA"/>
    <property type="match status" value="1"/>
</dbReference>
<dbReference type="InterPro" id="IPR000866">
    <property type="entry name" value="AhpC/TSA"/>
</dbReference>
<dbReference type="InterPro" id="IPR050553">
    <property type="entry name" value="Thioredoxin_ResA/DsbE_sf"/>
</dbReference>
<dbReference type="PANTHER" id="PTHR42852:SF13">
    <property type="entry name" value="PROTEIN DIPZ"/>
    <property type="match status" value="1"/>
</dbReference>
<accession>A0A2K8YXL9</accession>
<dbReference type="SUPFAM" id="SSF52833">
    <property type="entry name" value="Thioredoxin-like"/>
    <property type="match status" value="1"/>
</dbReference>
<gene>
    <name evidence="3" type="ORF">CWM47_10900</name>
</gene>
<dbReference type="RefSeq" id="WP_100988006.1">
    <property type="nucleotide sequence ID" value="NZ_CP025096.1"/>
</dbReference>
<dbReference type="GO" id="GO:0016209">
    <property type="term" value="F:antioxidant activity"/>
    <property type="evidence" value="ECO:0007669"/>
    <property type="project" value="InterPro"/>
</dbReference>
<dbReference type="OrthoDB" id="6399635at2"/>
<keyword evidence="1" id="KW-0732">Signal</keyword>
<dbReference type="AlphaFoldDB" id="A0A2K8YXL9"/>
<evidence type="ECO:0000259" key="2">
    <source>
        <dbReference type="PROSITE" id="PS51352"/>
    </source>
</evidence>
<protein>
    <recommendedName>
        <fullName evidence="2">Thioredoxin domain-containing protein</fullName>
    </recommendedName>
</protein>
<feature type="chain" id="PRO_5014991988" description="Thioredoxin domain-containing protein" evidence="1">
    <location>
        <begin position="22"/>
        <end position="436"/>
    </location>
</feature>
<sequence>MKKSCSVLFGLWLIASHLVLGQSPADVLNLPITVRKGYGPFGVGFSRFTPDEHDDSNWSKLKLPVKGIPATWTNVQKGMGRLNTWQLIYQNTQAGKVPRTWYEGYLQNRQLSLDETRFSRQPIKCYVYLLKGFDQKRGKWVVMVDTNNNLDFSDETPFEPEPIKPGVISEGIDDAHLVTYQTFQKGKIITSQIPIVVKRMGDDLFFNFPQYAETSLKQGAEQIDLVISNGFLGLNFAEITTIARKPRWFWQTKIDPSLFIEIGDIITIGGRRYRNKGVNTYLNTLELAAVTTQSNVYSLKPGEYFLPFVAPEFSTGRSISLTSVKGKWVYIDFWGTWCKPCVEMIPTLKKLYQGLDKSRFEFIGIAGNQSPEQLRRFIKKNELTWPQILSTDNKQLIAQYHINSYPTSVLLDPSGKIIAKDLSLESLSAKLKELNR</sequence>
<proteinExistence type="predicted"/>
<dbReference type="InterPro" id="IPR036249">
    <property type="entry name" value="Thioredoxin-like_sf"/>
</dbReference>
<keyword evidence="4" id="KW-1185">Reference proteome</keyword>
<dbReference type="CDD" id="cd02966">
    <property type="entry name" value="TlpA_like_family"/>
    <property type="match status" value="1"/>
</dbReference>
<dbReference type="KEGG" id="spir:CWM47_10900"/>
<dbReference type="Gene3D" id="3.40.30.10">
    <property type="entry name" value="Glutaredoxin"/>
    <property type="match status" value="1"/>
</dbReference>
<name>A0A2K8YXL9_9BACT</name>
<dbReference type="PANTHER" id="PTHR42852">
    <property type="entry name" value="THIOL:DISULFIDE INTERCHANGE PROTEIN DSBE"/>
    <property type="match status" value="1"/>
</dbReference>
<evidence type="ECO:0000256" key="1">
    <source>
        <dbReference type="SAM" id="SignalP"/>
    </source>
</evidence>
<feature type="domain" description="Thioredoxin" evidence="2">
    <location>
        <begin position="299"/>
        <end position="436"/>
    </location>
</feature>